<feature type="transmembrane region" description="Helical" evidence="7">
    <location>
        <begin position="175"/>
        <end position="196"/>
    </location>
</feature>
<dbReference type="GO" id="GO:0005886">
    <property type="term" value="C:plasma membrane"/>
    <property type="evidence" value="ECO:0007669"/>
    <property type="project" value="UniProtKB-SubCell"/>
</dbReference>
<dbReference type="EMBL" id="JAAEDM010000018">
    <property type="protein sequence ID" value="MBR0671383.1"/>
    <property type="molecule type" value="Genomic_DNA"/>
</dbReference>
<evidence type="ECO:0000313" key="9">
    <source>
        <dbReference type="EMBL" id="MBR0671383.1"/>
    </source>
</evidence>
<evidence type="ECO:0000256" key="6">
    <source>
        <dbReference type="ARBA" id="ARBA00023136"/>
    </source>
</evidence>
<feature type="transmembrane region" description="Helical" evidence="7">
    <location>
        <begin position="320"/>
        <end position="348"/>
    </location>
</feature>
<keyword evidence="7" id="KW-0813">Transport</keyword>
<keyword evidence="5 7" id="KW-1133">Transmembrane helix</keyword>
<gene>
    <name evidence="9" type="ORF">GXW76_09390</name>
</gene>
<reference evidence="9" key="2">
    <citation type="journal article" date="2021" name="Syst. Appl. Microbiol.">
        <title>Roseomonas hellenica sp. nov., isolated from roots of wild-growing Alkanna tinctoria.</title>
        <authorList>
            <person name="Rat A."/>
            <person name="Naranjo H.D."/>
            <person name="Lebbe L."/>
            <person name="Cnockaert M."/>
            <person name="Krigas N."/>
            <person name="Grigoriadou K."/>
            <person name="Maloupa E."/>
            <person name="Willems A."/>
        </authorList>
    </citation>
    <scope>NUCLEOTIDE SEQUENCE</scope>
    <source>
        <strain evidence="9">LMG 31231</strain>
    </source>
</reference>
<name>A0A9X9WW54_9PROT</name>
<organism evidence="9 10">
    <name type="scientific">Neoroseomonas soli</name>
    <dbReference type="NCBI Taxonomy" id="1081025"/>
    <lineage>
        <taxon>Bacteria</taxon>
        <taxon>Pseudomonadati</taxon>
        <taxon>Pseudomonadota</taxon>
        <taxon>Alphaproteobacteria</taxon>
        <taxon>Acetobacterales</taxon>
        <taxon>Acetobacteraceae</taxon>
        <taxon>Neoroseomonas</taxon>
    </lineage>
</organism>
<keyword evidence="6 7" id="KW-0472">Membrane</keyword>
<dbReference type="NCBIfam" id="TIGR00786">
    <property type="entry name" value="dctM"/>
    <property type="match status" value="1"/>
</dbReference>
<dbReference type="InterPro" id="IPR004681">
    <property type="entry name" value="TRAP_DctM"/>
</dbReference>
<keyword evidence="10" id="KW-1185">Reference proteome</keyword>
<sequence>MNLHDPFNLAMIALVGLSLMGLPIGLSMICASIIYLGLSGQDMSIAAEQVLNGLNGSYVLLAVPLFIFSAGLMNAGSLTDRLLRFCNLLVGRLRGGLGHVNVVQSVIFAGMSGSAIADAAGSGKVQIDMMTKNGAYPASYAAALTAVTAVIGPIIPPSIPMVLYALVADASIGYLFLGGVVPGLLMALAQMGINSWMAHRHDFPISERVPLREFPRLTLEAIPALLMPVILLGGIYGGVMTPTEAAAVAAAYAYVIAALFYRSLTLRQTYAAVVESARSTAAIGMLIAGALAFNYVITSENVPNTVRGILAGWEMSRGEFLLVVNVILLVLGCLLEGSTILLVVVPVLVPTAQALGIDMVHFGVVVVVNIMIGLVTPPYGLLLFIVAKLSDTPLSAVVRDSAPFIAAMIGALALITYVPELVLWLPRLLGYQG</sequence>
<keyword evidence="3 7" id="KW-0997">Cell inner membrane</keyword>
<feature type="transmembrane region" description="Helical" evidence="7">
    <location>
        <begin position="58"/>
        <end position="75"/>
    </location>
</feature>
<evidence type="ECO:0000256" key="7">
    <source>
        <dbReference type="RuleBase" id="RU369079"/>
    </source>
</evidence>
<dbReference type="Pfam" id="PF06808">
    <property type="entry name" value="DctM"/>
    <property type="match status" value="1"/>
</dbReference>
<feature type="transmembrane region" description="Helical" evidence="7">
    <location>
        <begin position="245"/>
        <end position="264"/>
    </location>
</feature>
<proteinExistence type="inferred from homology"/>
<dbReference type="AlphaFoldDB" id="A0A9X9WW54"/>
<comment type="caution">
    <text evidence="7">Lacks conserved residue(s) required for the propagation of feature annotation.</text>
</comment>
<dbReference type="PIRSF" id="PIRSF006066">
    <property type="entry name" value="HI0050"/>
    <property type="match status" value="1"/>
</dbReference>
<dbReference type="PANTHER" id="PTHR33362">
    <property type="entry name" value="SIALIC ACID TRAP TRANSPORTER PERMEASE PROTEIN SIAT-RELATED"/>
    <property type="match status" value="1"/>
</dbReference>
<feature type="transmembrane region" description="Helical" evidence="7">
    <location>
        <begin position="217"/>
        <end position="239"/>
    </location>
</feature>
<dbReference type="GO" id="GO:0022857">
    <property type="term" value="F:transmembrane transporter activity"/>
    <property type="evidence" value="ECO:0007669"/>
    <property type="project" value="UniProtKB-UniRule"/>
</dbReference>
<feature type="transmembrane region" description="Helical" evidence="7">
    <location>
        <begin position="360"/>
        <end position="384"/>
    </location>
</feature>
<protein>
    <recommendedName>
        <fullName evidence="7">TRAP transporter large permease protein</fullName>
    </recommendedName>
</protein>
<dbReference type="Proteomes" id="UP001138751">
    <property type="component" value="Unassembled WGS sequence"/>
</dbReference>
<feature type="transmembrane region" description="Helical" evidence="7">
    <location>
        <begin position="134"/>
        <end position="155"/>
    </location>
</feature>
<keyword evidence="4 7" id="KW-0812">Transmembrane</keyword>
<evidence type="ECO:0000313" key="10">
    <source>
        <dbReference type="Proteomes" id="UP001138751"/>
    </source>
</evidence>
<dbReference type="PANTHER" id="PTHR33362:SF3">
    <property type="entry name" value="SIALIC ACID TRAP TRANSPORTER PERMEASE PROTEIN SIAT"/>
    <property type="match status" value="1"/>
</dbReference>
<feature type="transmembrane region" description="Helical" evidence="7">
    <location>
        <begin position="12"/>
        <end position="38"/>
    </location>
</feature>
<evidence type="ECO:0000256" key="5">
    <source>
        <dbReference type="ARBA" id="ARBA00022989"/>
    </source>
</evidence>
<comment type="function">
    <text evidence="7">Part of the tripartite ATP-independent periplasmic (TRAP) transport system.</text>
</comment>
<evidence type="ECO:0000259" key="8">
    <source>
        <dbReference type="Pfam" id="PF06808"/>
    </source>
</evidence>
<comment type="caution">
    <text evidence="9">The sequence shown here is derived from an EMBL/GenBank/DDBJ whole genome shotgun (WGS) entry which is preliminary data.</text>
</comment>
<feature type="transmembrane region" description="Helical" evidence="7">
    <location>
        <begin position="276"/>
        <end position="297"/>
    </location>
</feature>
<dbReference type="RefSeq" id="WP_211861758.1">
    <property type="nucleotide sequence ID" value="NZ_JAAEDM010000018.1"/>
</dbReference>
<dbReference type="InterPro" id="IPR010656">
    <property type="entry name" value="DctM"/>
</dbReference>
<feature type="transmembrane region" description="Helical" evidence="7">
    <location>
        <begin position="404"/>
        <end position="425"/>
    </location>
</feature>
<comment type="similarity">
    <text evidence="7">Belongs to the TRAP transporter large permease family.</text>
</comment>
<evidence type="ECO:0000256" key="1">
    <source>
        <dbReference type="ARBA" id="ARBA00004429"/>
    </source>
</evidence>
<keyword evidence="2" id="KW-1003">Cell membrane</keyword>
<evidence type="ECO:0000256" key="3">
    <source>
        <dbReference type="ARBA" id="ARBA00022519"/>
    </source>
</evidence>
<evidence type="ECO:0000256" key="4">
    <source>
        <dbReference type="ARBA" id="ARBA00022692"/>
    </source>
</evidence>
<reference evidence="9" key="1">
    <citation type="submission" date="2020-01" db="EMBL/GenBank/DDBJ databases">
        <authorList>
            <person name="Rat A."/>
        </authorList>
    </citation>
    <scope>NUCLEOTIDE SEQUENCE</scope>
    <source>
        <strain evidence="9">LMG 31231</strain>
    </source>
</reference>
<evidence type="ECO:0000256" key="2">
    <source>
        <dbReference type="ARBA" id="ARBA00022475"/>
    </source>
</evidence>
<feature type="domain" description="TRAP C4-dicarboxylate transport system permease DctM subunit" evidence="8">
    <location>
        <begin position="12"/>
        <end position="421"/>
    </location>
</feature>
<accession>A0A9X9WW54</accession>
<comment type="subcellular location">
    <subcellularLocation>
        <location evidence="1 7">Cell inner membrane</location>
        <topology evidence="1 7">Multi-pass membrane protein</topology>
    </subcellularLocation>
</comment>
<comment type="subunit">
    <text evidence="7">The complex comprises the extracytoplasmic solute receptor protein and the two transmembrane proteins.</text>
</comment>